<dbReference type="InterPro" id="IPR009015">
    <property type="entry name" value="Fucose_isomerase_N/cen_sf"/>
</dbReference>
<sequence>MAKVGLVIDRWVKENDIHAGTLQCWSALQDALAIFPCVLMSMMSNSGVPCACEVDVMGAVAMYALQLASEAPSGLFDWNNNYGDDPDKLVLFHCSNAPKSMLKNTGMSYNVIAARMGGGPENSYGTYTGRISAGPMTFARISTDDVSGQIVACIGEGKITDDPLKTFGGVGVARIERLQEL</sequence>
<dbReference type="InterPro" id="IPR015888">
    <property type="entry name" value="Fuc_isomerase_C"/>
</dbReference>
<protein>
    <submittedName>
        <fullName evidence="4">Fucose isomerase</fullName>
    </submittedName>
</protein>
<dbReference type="PANTHER" id="PTHR36120:SF1">
    <property type="entry name" value="L-FUCOSE ISOMERASE C-TERMINAL DOMAIN-CONTAINING PROTEIN"/>
    <property type="match status" value="1"/>
</dbReference>
<evidence type="ECO:0000313" key="5">
    <source>
        <dbReference type="Proteomes" id="UP000230392"/>
    </source>
</evidence>
<accession>A0A2G9YAL4</accession>
<organism evidence="4 5">
    <name type="scientific">bacterium (Candidatus Ratteibacteria) CG23_combo_of_CG06-09_8_20_14_all_48_7</name>
    <dbReference type="NCBI Taxonomy" id="2014292"/>
    <lineage>
        <taxon>Bacteria</taxon>
        <taxon>Candidatus Ratteibacteria</taxon>
    </lineage>
</organism>
<dbReference type="Pfam" id="PF02952">
    <property type="entry name" value="Fucose_iso_C"/>
    <property type="match status" value="1"/>
</dbReference>
<name>A0A2G9YAL4_9BACT</name>
<feature type="non-terminal residue" evidence="4">
    <location>
        <position position="181"/>
    </location>
</feature>
<evidence type="ECO:0000256" key="1">
    <source>
        <dbReference type="ARBA" id="ARBA00023235"/>
    </source>
</evidence>
<dbReference type="PANTHER" id="PTHR36120">
    <property type="entry name" value="FUCOSE ISOMERASE"/>
    <property type="match status" value="1"/>
</dbReference>
<dbReference type="SUPFAM" id="SSF53743">
    <property type="entry name" value="FucI/AraA N-terminal and middle domains"/>
    <property type="match status" value="1"/>
</dbReference>
<evidence type="ECO:0000256" key="2">
    <source>
        <dbReference type="ARBA" id="ARBA00023277"/>
    </source>
</evidence>
<dbReference type="AlphaFoldDB" id="A0A2G9YAL4"/>
<feature type="domain" description="L-fucose isomerase C-terminal" evidence="3">
    <location>
        <begin position="91"/>
        <end position="178"/>
    </location>
</feature>
<keyword evidence="2" id="KW-0119">Carbohydrate metabolism</keyword>
<dbReference type="GO" id="GO:0005737">
    <property type="term" value="C:cytoplasm"/>
    <property type="evidence" value="ECO:0007669"/>
    <property type="project" value="InterPro"/>
</dbReference>
<dbReference type="GO" id="GO:0006004">
    <property type="term" value="P:fucose metabolic process"/>
    <property type="evidence" value="ECO:0007669"/>
    <property type="project" value="InterPro"/>
</dbReference>
<dbReference type="GO" id="GO:0008736">
    <property type="term" value="F:L-fucose isomerase activity"/>
    <property type="evidence" value="ECO:0007669"/>
    <property type="project" value="InterPro"/>
</dbReference>
<keyword evidence="1 4" id="KW-0413">Isomerase</keyword>
<dbReference type="Proteomes" id="UP000230392">
    <property type="component" value="Unassembled WGS sequence"/>
</dbReference>
<reference evidence="4 5" key="1">
    <citation type="submission" date="2017-09" db="EMBL/GenBank/DDBJ databases">
        <title>Depth-based differentiation of microbial function through sediment-hosted aquifers and enrichment of novel symbionts in the deep terrestrial subsurface.</title>
        <authorList>
            <person name="Probst A.J."/>
            <person name="Ladd B."/>
            <person name="Jarett J.K."/>
            <person name="Geller-Mcgrath D.E."/>
            <person name="Sieber C.M."/>
            <person name="Emerson J.B."/>
            <person name="Anantharaman K."/>
            <person name="Thomas B.C."/>
            <person name="Malmstrom R."/>
            <person name="Stieglmeier M."/>
            <person name="Klingl A."/>
            <person name="Woyke T."/>
            <person name="Ryan C.M."/>
            <person name="Banfield J.F."/>
        </authorList>
    </citation>
    <scope>NUCLEOTIDE SEQUENCE [LARGE SCALE GENOMIC DNA]</scope>
    <source>
        <strain evidence="4">CG23_combo_of_CG06-09_8_20_14_all_48_7</strain>
    </source>
</reference>
<evidence type="ECO:0000313" key="4">
    <source>
        <dbReference type="EMBL" id="PIP16257.1"/>
    </source>
</evidence>
<dbReference type="EMBL" id="PCRF01000163">
    <property type="protein sequence ID" value="PIP16257.1"/>
    <property type="molecule type" value="Genomic_DNA"/>
</dbReference>
<comment type="caution">
    <text evidence="4">The sequence shown here is derived from an EMBL/GenBank/DDBJ whole genome shotgun (WGS) entry which is preliminary data.</text>
</comment>
<proteinExistence type="predicted"/>
<evidence type="ECO:0000259" key="3">
    <source>
        <dbReference type="Pfam" id="PF02952"/>
    </source>
</evidence>
<gene>
    <name evidence="4" type="ORF">COX46_03340</name>
</gene>